<gene>
    <name evidence="1" type="ORF">DPMN_168852</name>
</gene>
<reference evidence="1" key="1">
    <citation type="journal article" date="2019" name="bioRxiv">
        <title>The Genome of the Zebra Mussel, Dreissena polymorpha: A Resource for Invasive Species Research.</title>
        <authorList>
            <person name="McCartney M.A."/>
            <person name="Auch B."/>
            <person name="Kono T."/>
            <person name="Mallez S."/>
            <person name="Zhang Y."/>
            <person name="Obille A."/>
            <person name="Becker A."/>
            <person name="Abrahante J.E."/>
            <person name="Garbe J."/>
            <person name="Badalamenti J.P."/>
            <person name="Herman A."/>
            <person name="Mangelson H."/>
            <person name="Liachko I."/>
            <person name="Sullivan S."/>
            <person name="Sone E.D."/>
            <person name="Koren S."/>
            <person name="Silverstein K.A.T."/>
            <person name="Beckman K.B."/>
            <person name="Gohl D.M."/>
        </authorList>
    </citation>
    <scope>NUCLEOTIDE SEQUENCE</scope>
    <source>
        <strain evidence="1">Duluth1</strain>
        <tissue evidence="1">Whole animal</tissue>
    </source>
</reference>
<organism evidence="1 2">
    <name type="scientific">Dreissena polymorpha</name>
    <name type="common">Zebra mussel</name>
    <name type="synonym">Mytilus polymorpha</name>
    <dbReference type="NCBI Taxonomy" id="45954"/>
    <lineage>
        <taxon>Eukaryota</taxon>
        <taxon>Metazoa</taxon>
        <taxon>Spiralia</taxon>
        <taxon>Lophotrochozoa</taxon>
        <taxon>Mollusca</taxon>
        <taxon>Bivalvia</taxon>
        <taxon>Autobranchia</taxon>
        <taxon>Heteroconchia</taxon>
        <taxon>Euheterodonta</taxon>
        <taxon>Imparidentia</taxon>
        <taxon>Neoheterodontei</taxon>
        <taxon>Myida</taxon>
        <taxon>Dreissenoidea</taxon>
        <taxon>Dreissenidae</taxon>
        <taxon>Dreissena</taxon>
    </lineage>
</organism>
<name>A0A9D4F2M7_DREPO</name>
<comment type="caution">
    <text evidence="1">The sequence shown here is derived from an EMBL/GenBank/DDBJ whole genome shotgun (WGS) entry which is preliminary data.</text>
</comment>
<reference evidence="1" key="2">
    <citation type="submission" date="2020-11" db="EMBL/GenBank/DDBJ databases">
        <authorList>
            <person name="McCartney M.A."/>
            <person name="Auch B."/>
            <person name="Kono T."/>
            <person name="Mallez S."/>
            <person name="Becker A."/>
            <person name="Gohl D.M."/>
            <person name="Silverstein K.A.T."/>
            <person name="Koren S."/>
            <person name="Bechman K.B."/>
            <person name="Herman A."/>
            <person name="Abrahante J.E."/>
            <person name="Garbe J."/>
        </authorList>
    </citation>
    <scope>NUCLEOTIDE SEQUENCE</scope>
    <source>
        <strain evidence="1">Duluth1</strain>
        <tissue evidence="1">Whole animal</tissue>
    </source>
</reference>
<dbReference type="Proteomes" id="UP000828390">
    <property type="component" value="Unassembled WGS sequence"/>
</dbReference>
<dbReference type="AlphaFoldDB" id="A0A9D4F2M7"/>
<proteinExistence type="predicted"/>
<dbReference type="EMBL" id="JAIWYP010000008">
    <property type="protein sequence ID" value="KAH3790647.1"/>
    <property type="molecule type" value="Genomic_DNA"/>
</dbReference>
<accession>A0A9D4F2M7</accession>
<evidence type="ECO:0000313" key="1">
    <source>
        <dbReference type="EMBL" id="KAH3790647.1"/>
    </source>
</evidence>
<keyword evidence="2" id="KW-1185">Reference proteome</keyword>
<evidence type="ECO:0000313" key="2">
    <source>
        <dbReference type="Proteomes" id="UP000828390"/>
    </source>
</evidence>
<sequence length="96" mass="11002">MKRAAEQWFMELSEGRAGTNSDGKSIRSSVKTDVLSHVSIKRVNEDQRKAELRSRKEALQQKKATPEEKLCLKLKEELEKQNEINVSDALSQIMED</sequence>
<protein>
    <submittedName>
        <fullName evidence="1">Uncharacterized protein</fullName>
    </submittedName>
</protein>